<sequence length="163" mass="17907">WAELYIDGRWLPFEPTPIRPLPVRGGGEPEFPTPVPVAPAPAEARDRSGPWIWAGVLALVAALSAALWWRGRPRQQRALALDIQAQLERGGARAGIPWPPGATLREYGRLLAPQAGEPPALDEITDLLGAARYSGQPLPATREQRLRALAERVLARLAQLRRR</sequence>
<evidence type="ECO:0000313" key="4">
    <source>
        <dbReference type="Proteomes" id="UP000050509"/>
    </source>
</evidence>
<dbReference type="Proteomes" id="UP000050509">
    <property type="component" value="Unassembled WGS sequence"/>
</dbReference>
<keyword evidence="1" id="KW-0812">Transmembrane</keyword>
<gene>
    <name evidence="3" type="ORF">SE17_42150</name>
</gene>
<evidence type="ECO:0000256" key="1">
    <source>
        <dbReference type="SAM" id="Phobius"/>
    </source>
</evidence>
<dbReference type="Pfam" id="PF13559">
    <property type="entry name" value="DUF4129"/>
    <property type="match status" value="1"/>
</dbReference>
<feature type="non-terminal residue" evidence="3">
    <location>
        <position position="1"/>
    </location>
</feature>
<dbReference type="AlphaFoldDB" id="A0A0P9CNY3"/>
<evidence type="ECO:0000259" key="2">
    <source>
        <dbReference type="Pfam" id="PF13559"/>
    </source>
</evidence>
<dbReference type="EMBL" id="LJCR01003343">
    <property type="protein sequence ID" value="KPV47654.1"/>
    <property type="molecule type" value="Genomic_DNA"/>
</dbReference>
<evidence type="ECO:0000313" key="3">
    <source>
        <dbReference type="EMBL" id="KPV47654.1"/>
    </source>
</evidence>
<keyword evidence="1" id="KW-0472">Membrane</keyword>
<proteinExistence type="predicted"/>
<protein>
    <recommendedName>
        <fullName evidence="2">Protein-glutamine gamma-glutamyltransferase-like C-terminal domain-containing protein</fullName>
    </recommendedName>
</protein>
<accession>A0A0P9CNY3</accession>
<feature type="transmembrane region" description="Helical" evidence="1">
    <location>
        <begin position="51"/>
        <end position="69"/>
    </location>
</feature>
<keyword evidence="4" id="KW-1185">Reference proteome</keyword>
<name>A0A0P9CNY3_9CHLR</name>
<comment type="caution">
    <text evidence="3">The sequence shown here is derived from an EMBL/GenBank/DDBJ whole genome shotgun (WGS) entry which is preliminary data.</text>
</comment>
<reference evidence="3 4" key="1">
    <citation type="submission" date="2015-09" db="EMBL/GenBank/DDBJ databases">
        <title>Draft genome sequence of Kouleothrix aurantiaca JCM 19913.</title>
        <authorList>
            <person name="Hemp J."/>
        </authorList>
    </citation>
    <scope>NUCLEOTIDE SEQUENCE [LARGE SCALE GENOMIC DNA]</scope>
    <source>
        <strain evidence="3 4">COM-B</strain>
    </source>
</reference>
<dbReference type="InterPro" id="IPR025403">
    <property type="entry name" value="TgpA-like_C"/>
</dbReference>
<feature type="domain" description="Protein-glutamine gamma-glutamyltransferase-like C-terminal" evidence="2">
    <location>
        <begin position="86"/>
        <end position="150"/>
    </location>
</feature>
<organism evidence="3 4">
    <name type="scientific">Kouleothrix aurantiaca</name>
    <dbReference type="NCBI Taxonomy" id="186479"/>
    <lineage>
        <taxon>Bacteria</taxon>
        <taxon>Bacillati</taxon>
        <taxon>Chloroflexota</taxon>
        <taxon>Chloroflexia</taxon>
        <taxon>Chloroflexales</taxon>
        <taxon>Roseiflexineae</taxon>
        <taxon>Roseiflexaceae</taxon>
        <taxon>Kouleothrix</taxon>
    </lineage>
</organism>
<keyword evidence="1" id="KW-1133">Transmembrane helix</keyword>